<organism evidence="2">
    <name type="scientific">Tetraselmis sp. GSL018</name>
    <dbReference type="NCBI Taxonomy" id="582737"/>
    <lineage>
        <taxon>Eukaryota</taxon>
        <taxon>Viridiplantae</taxon>
        <taxon>Chlorophyta</taxon>
        <taxon>core chlorophytes</taxon>
        <taxon>Chlorodendrophyceae</taxon>
        <taxon>Chlorodendrales</taxon>
        <taxon>Chlorodendraceae</taxon>
        <taxon>Tetraselmis</taxon>
    </lineage>
</organism>
<feature type="region of interest" description="Disordered" evidence="1">
    <location>
        <begin position="105"/>
        <end position="153"/>
    </location>
</feature>
<protein>
    <submittedName>
        <fullName evidence="2">Uncharacterized protein</fullName>
    </submittedName>
</protein>
<reference evidence="2" key="1">
    <citation type="submission" date="2014-05" db="EMBL/GenBank/DDBJ databases">
        <title>The transcriptome of the halophilic microalga Tetraselmis sp. GSL018 isolated from the Great Salt Lake, Utah.</title>
        <authorList>
            <person name="Jinkerson R.E."/>
            <person name="D'Adamo S."/>
            <person name="Posewitz M.C."/>
        </authorList>
    </citation>
    <scope>NUCLEOTIDE SEQUENCE</scope>
    <source>
        <strain evidence="2">GSL018</strain>
    </source>
</reference>
<dbReference type="AlphaFoldDB" id="A0A061QQT4"/>
<proteinExistence type="predicted"/>
<feature type="compositionally biased region" description="Polar residues" evidence="1">
    <location>
        <begin position="118"/>
        <end position="130"/>
    </location>
</feature>
<sequence>MPPTPLHGSCYQNAMNRLLEMSTPRDGVSPRLVSPELQSQLSARTPLSLQRQLYQSSLLSRTPILQQGSSPKLSPDAETPDSYQDQSSDASSYICSPSAHWVASTNNTPRDFCESRTMRSPLSEVSPNTDPRSRSEWKQFVHKTTSGSTREPPAASFVLSDERHSVNLTPQVVGVPNTTSKYKETVSVQLHDTPFEQRVDRALKAEESFRSTLR</sequence>
<dbReference type="EMBL" id="GBEZ01026392">
    <property type="protein sequence ID" value="JAC60815.1"/>
    <property type="molecule type" value="Transcribed_RNA"/>
</dbReference>
<feature type="region of interest" description="Disordered" evidence="1">
    <location>
        <begin position="24"/>
        <end position="44"/>
    </location>
</feature>
<feature type="region of interest" description="Disordered" evidence="1">
    <location>
        <begin position="60"/>
        <end position="91"/>
    </location>
</feature>
<evidence type="ECO:0000256" key="1">
    <source>
        <dbReference type="SAM" id="MobiDB-lite"/>
    </source>
</evidence>
<evidence type="ECO:0000313" key="2">
    <source>
        <dbReference type="EMBL" id="JAC60815.1"/>
    </source>
</evidence>
<feature type="compositionally biased region" description="Low complexity" evidence="1">
    <location>
        <begin position="81"/>
        <end position="91"/>
    </location>
</feature>
<accession>A0A061QQT4</accession>
<feature type="compositionally biased region" description="Polar residues" evidence="1">
    <location>
        <begin position="63"/>
        <end position="72"/>
    </location>
</feature>
<feature type="non-terminal residue" evidence="2">
    <location>
        <position position="214"/>
    </location>
</feature>
<gene>
    <name evidence="2" type="ORF">TSPGSL018_27953</name>
</gene>
<name>A0A061QQT4_9CHLO</name>